<dbReference type="NCBIfam" id="TIGR01733">
    <property type="entry name" value="AA-adenyl-dom"/>
    <property type="match status" value="1"/>
</dbReference>
<dbReference type="SMART" id="SM00923">
    <property type="entry name" value="MbtH"/>
    <property type="match status" value="1"/>
</dbReference>
<comment type="caution">
    <text evidence="3">The sequence shown here is derived from an EMBL/GenBank/DDBJ whole genome shotgun (WGS) entry which is preliminary data.</text>
</comment>
<evidence type="ECO:0000313" key="4">
    <source>
        <dbReference type="Proteomes" id="UP000253507"/>
    </source>
</evidence>
<dbReference type="InterPro" id="IPR000873">
    <property type="entry name" value="AMP-dep_synth/lig_dom"/>
</dbReference>
<feature type="region of interest" description="Disordered" evidence="1">
    <location>
        <begin position="1"/>
        <end position="26"/>
    </location>
</feature>
<dbReference type="EMBL" id="QOIM01000021">
    <property type="protein sequence ID" value="RCG24167.1"/>
    <property type="molecule type" value="Genomic_DNA"/>
</dbReference>
<dbReference type="PANTHER" id="PTHR45527">
    <property type="entry name" value="NONRIBOSOMAL PEPTIDE SYNTHETASE"/>
    <property type="match status" value="1"/>
</dbReference>
<feature type="domain" description="MbtH-like" evidence="2">
    <location>
        <begin position="34"/>
        <end position="84"/>
    </location>
</feature>
<feature type="compositionally biased region" description="Gly residues" evidence="1">
    <location>
        <begin position="1"/>
        <end position="15"/>
    </location>
</feature>
<dbReference type="InterPro" id="IPR045851">
    <property type="entry name" value="AMP-bd_C_sf"/>
</dbReference>
<dbReference type="GO" id="GO:0044550">
    <property type="term" value="P:secondary metabolite biosynthetic process"/>
    <property type="evidence" value="ECO:0007669"/>
    <property type="project" value="TreeGrafter"/>
</dbReference>
<dbReference type="InterPro" id="IPR005153">
    <property type="entry name" value="MbtH-like_dom"/>
</dbReference>
<sequence length="605" mass="64647">MGGDAPAGALLGPGRGRGELNSGTDRERERTAYDMFDDEQCEFSVVVNHEEQHAIWPADRELPAGWREEGFTGRSKACLDHIDRTWTDMRPLGLRGRHDGGRPTLVDLFAQQVRARPHAPAVRTRERVWTYAEFDRATARLARRLRRGGAGSGTVVGLLAPRSAAALTGLVAVLRSGAACLPLAPGDPPRRNQEVLADAGCTQLLTTAPAEWFPEALLIDEPGLEESGPHQRGRADEDTSALPRPHPLDLAYAITTSGSTGRPKIVGVPHEGIVNLIVASVEDLDLVREDDVTLWTTAPTVDSSMHDILMPLCAGACVAIADGDDMPASRILAAVRDLGVTTLEIPAAVLGPYGRQLLPRLAKAGVRLVITGGSQLDGQGLGDAAPLVVANGYGPTEASVAATWYRCTGETPSWVPIGTPVRGVRTYVLDEELRPVPVGAEGQMFLAGVGLARGYLGLPGRTAAAFLPDPFAKTPGARMYATGDRVRLEPDGDYVYLGRIDDQVKIRGFRVEIGEVEHALRECPGVVDAAALLRDDAMGGPALVAVLTGARSPDKELADRLGDLIPSHMVPRFFVWLDELPLNRAGKVDRKALAVLPLTDPVPRS</sequence>
<dbReference type="InterPro" id="IPR042099">
    <property type="entry name" value="ANL_N_sf"/>
</dbReference>
<dbReference type="GO" id="GO:0031177">
    <property type="term" value="F:phosphopantetheine binding"/>
    <property type="evidence" value="ECO:0007669"/>
    <property type="project" value="TreeGrafter"/>
</dbReference>
<dbReference type="InterPro" id="IPR038020">
    <property type="entry name" value="MbtH-like_sf"/>
</dbReference>
<name>A0A367F3A2_9ACTN</name>
<evidence type="ECO:0000313" key="3">
    <source>
        <dbReference type="EMBL" id="RCG24167.1"/>
    </source>
</evidence>
<dbReference type="GO" id="GO:0005737">
    <property type="term" value="C:cytoplasm"/>
    <property type="evidence" value="ECO:0007669"/>
    <property type="project" value="TreeGrafter"/>
</dbReference>
<dbReference type="Pfam" id="PF13193">
    <property type="entry name" value="AMP-binding_C"/>
    <property type="match status" value="1"/>
</dbReference>
<organism evidence="3 4">
    <name type="scientific">Streptomyces reniochalinae</name>
    <dbReference type="NCBI Taxonomy" id="2250578"/>
    <lineage>
        <taxon>Bacteria</taxon>
        <taxon>Bacillati</taxon>
        <taxon>Actinomycetota</taxon>
        <taxon>Actinomycetes</taxon>
        <taxon>Kitasatosporales</taxon>
        <taxon>Streptomycetaceae</taxon>
        <taxon>Streptomyces</taxon>
    </lineage>
</organism>
<dbReference type="InterPro" id="IPR025110">
    <property type="entry name" value="AMP-bd_C"/>
</dbReference>
<proteinExistence type="predicted"/>
<dbReference type="PANTHER" id="PTHR45527:SF1">
    <property type="entry name" value="FATTY ACID SYNTHASE"/>
    <property type="match status" value="1"/>
</dbReference>
<dbReference type="GO" id="GO:0043041">
    <property type="term" value="P:amino acid activation for nonribosomal peptide biosynthetic process"/>
    <property type="evidence" value="ECO:0007669"/>
    <property type="project" value="TreeGrafter"/>
</dbReference>
<feature type="region of interest" description="Disordered" evidence="1">
    <location>
        <begin position="223"/>
        <end position="245"/>
    </location>
</feature>
<evidence type="ECO:0000259" key="2">
    <source>
        <dbReference type="SMART" id="SM00923"/>
    </source>
</evidence>
<gene>
    <name evidence="3" type="ORF">DQ392_03250</name>
</gene>
<reference evidence="3 4" key="1">
    <citation type="submission" date="2018-06" db="EMBL/GenBank/DDBJ databases">
        <title>Streptomyces reniochalinae sp. nov. and Streptomyces diacarnus sp. nov. from marine sponges.</title>
        <authorList>
            <person name="Li L."/>
        </authorList>
    </citation>
    <scope>NUCLEOTIDE SEQUENCE [LARGE SCALE GENOMIC DNA]</scope>
    <source>
        <strain evidence="3 4">LHW50302</strain>
    </source>
</reference>
<dbReference type="Gene3D" id="3.90.820.10">
    <property type="entry name" value="Structural Genomics, Unknown Function 30-nov-00 1gh9 Mol_id"/>
    <property type="match status" value="1"/>
</dbReference>
<dbReference type="CDD" id="cd05930">
    <property type="entry name" value="A_NRPS"/>
    <property type="match status" value="1"/>
</dbReference>
<evidence type="ECO:0000256" key="1">
    <source>
        <dbReference type="SAM" id="MobiDB-lite"/>
    </source>
</evidence>
<protein>
    <submittedName>
        <fullName evidence="3">Amino acid adenylation domain-containing protein</fullName>
    </submittedName>
</protein>
<dbReference type="Proteomes" id="UP000253507">
    <property type="component" value="Unassembled WGS sequence"/>
</dbReference>
<dbReference type="InterPro" id="IPR010071">
    <property type="entry name" value="AA_adenyl_dom"/>
</dbReference>
<feature type="compositionally biased region" description="Basic and acidic residues" evidence="1">
    <location>
        <begin position="227"/>
        <end position="237"/>
    </location>
</feature>
<dbReference type="Pfam" id="PF03621">
    <property type="entry name" value="MbtH"/>
    <property type="match status" value="1"/>
</dbReference>
<dbReference type="Gene3D" id="3.30.300.30">
    <property type="match status" value="1"/>
</dbReference>
<accession>A0A367F3A2</accession>
<keyword evidence="4" id="KW-1185">Reference proteome</keyword>
<dbReference type="SUPFAM" id="SSF56801">
    <property type="entry name" value="Acetyl-CoA synthetase-like"/>
    <property type="match status" value="1"/>
</dbReference>
<dbReference type="Gene3D" id="3.40.50.12780">
    <property type="entry name" value="N-terminal domain of ligase-like"/>
    <property type="match status" value="1"/>
</dbReference>
<dbReference type="Pfam" id="PF00501">
    <property type="entry name" value="AMP-binding"/>
    <property type="match status" value="1"/>
</dbReference>
<dbReference type="SUPFAM" id="SSF160582">
    <property type="entry name" value="MbtH-like"/>
    <property type="match status" value="1"/>
</dbReference>
<dbReference type="AlphaFoldDB" id="A0A367F3A2"/>